<evidence type="ECO:0000259" key="9">
    <source>
        <dbReference type="PROSITE" id="PS51192"/>
    </source>
</evidence>
<keyword evidence="2 7" id="KW-0547">Nucleotide-binding</keyword>
<dbReference type="InterPro" id="IPR027417">
    <property type="entry name" value="P-loop_NTPase"/>
</dbReference>
<dbReference type="PROSITE" id="PS51194">
    <property type="entry name" value="HELICASE_CTER"/>
    <property type="match status" value="1"/>
</dbReference>
<feature type="compositionally biased region" description="Basic and acidic residues" evidence="8">
    <location>
        <begin position="52"/>
        <end position="61"/>
    </location>
</feature>
<dbReference type="OMA" id="ACMHKSS"/>
<dbReference type="GeneID" id="578876"/>
<feature type="compositionally biased region" description="Basic and acidic residues" evidence="8">
    <location>
        <begin position="1"/>
        <end position="11"/>
    </location>
</feature>
<dbReference type="KEGG" id="spu:578876"/>
<dbReference type="GO" id="GO:0003676">
    <property type="term" value="F:nucleic acid binding"/>
    <property type="evidence" value="ECO:0007669"/>
    <property type="project" value="InterPro"/>
</dbReference>
<feature type="compositionally biased region" description="Basic residues" evidence="8">
    <location>
        <begin position="750"/>
        <end position="766"/>
    </location>
</feature>
<reference evidence="13" key="1">
    <citation type="submission" date="2015-02" db="EMBL/GenBank/DDBJ databases">
        <title>Genome sequencing for Strongylocentrotus purpuratus.</title>
        <authorList>
            <person name="Murali S."/>
            <person name="Liu Y."/>
            <person name="Vee V."/>
            <person name="English A."/>
            <person name="Wang M."/>
            <person name="Skinner E."/>
            <person name="Han Y."/>
            <person name="Muzny D.M."/>
            <person name="Worley K.C."/>
            <person name="Gibbs R.A."/>
        </authorList>
    </citation>
    <scope>NUCLEOTIDE SEQUENCE</scope>
</reference>
<dbReference type="SMART" id="SM00490">
    <property type="entry name" value="HELICc"/>
    <property type="match status" value="1"/>
</dbReference>
<feature type="compositionally biased region" description="Acidic residues" evidence="8">
    <location>
        <begin position="181"/>
        <end position="198"/>
    </location>
</feature>
<evidence type="ECO:0000259" key="11">
    <source>
        <dbReference type="PROSITE" id="PS51195"/>
    </source>
</evidence>
<dbReference type="Pfam" id="PF00271">
    <property type="entry name" value="Helicase_C"/>
    <property type="match status" value="1"/>
</dbReference>
<evidence type="ECO:0000256" key="3">
    <source>
        <dbReference type="ARBA" id="ARBA00022801"/>
    </source>
</evidence>
<protein>
    <recommendedName>
        <fullName evidence="1">RNA helicase</fullName>
        <ecNumber evidence="1">3.6.4.13</ecNumber>
    </recommendedName>
</protein>
<dbReference type="PROSITE" id="PS51192">
    <property type="entry name" value="HELICASE_ATP_BIND_1"/>
    <property type="match status" value="1"/>
</dbReference>
<dbReference type="Proteomes" id="UP000007110">
    <property type="component" value="Unassembled WGS sequence"/>
</dbReference>
<dbReference type="GO" id="GO:0005730">
    <property type="term" value="C:nucleolus"/>
    <property type="evidence" value="ECO:0000318"/>
    <property type="project" value="GO_Central"/>
</dbReference>
<dbReference type="Pfam" id="PF00270">
    <property type="entry name" value="DEAD"/>
    <property type="match status" value="2"/>
</dbReference>
<evidence type="ECO:0000256" key="6">
    <source>
        <dbReference type="PROSITE-ProRule" id="PRU00552"/>
    </source>
</evidence>
<proteinExistence type="inferred from homology"/>
<feature type="short sequence motif" description="Q motif" evidence="6">
    <location>
        <begin position="80"/>
        <end position="108"/>
    </location>
</feature>
<dbReference type="SUPFAM" id="SSF52540">
    <property type="entry name" value="P-loop containing nucleoside triphosphate hydrolases"/>
    <property type="match status" value="2"/>
</dbReference>
<reference evidence="12" key="2">
    <citation type="submission" date="2021-01" db="UniProtKB">
        <authorList>
            <consortium name="EnsemblMetazoa"/>
        </authorList>
    </citation>
    <scope>IDENTIFICATION</scope>
</reference>
<dbReference type="InterPro" id="IPR014014">
    <property type="entry name" value="RNA_helicase_DEAD_Q_motif"/>
</dbReference>
<accession>A0A7M7NQ49</accession>
<dbReference type="RefSeq" id="XP_030838950.1">
    <property type="nucleotide sequence ID" value="XM_030983090.1"/>
</dbReference>
<evidence type="ECO:0000256" key="1">
    <source>
        <dbReference type="ARBA" id="ARBA00012552"/>
    </source>
</evidence>
<dbReference type="AlphaFoldDB" id="A0A7M7NQ49"/>
<organism evidence="12 13">
    <name type="scientific">Strongylocentrotus purpuratus</name>
    <name type="common">Purple sea urchin</name>
    <dbReference type="NCBI Taxonomy" id="7668"/>
    <lineage>
        <taxon>Eukaryota</taxon>
        <taxon>Metazoa</taxon>
        <taxon>Echinodermata</taxon>
        <taxon>Eleutherozoa</taxon>
        <taxon>Echinozoa</taxon>
        <taxon>Echinoidea</taxon>
        <taxon>Euechinoidea</taxon>
        <taxon>Echinacea</taxon>
        <taxon>Camarodonta</taxon>
        <taxon>Echinidea</taxon>
        <taxon>Strongylocentrotidae</taxon>
        <taxon>Strongylocentrotus</taxon>
    </lineage>
</organism>
<dbReference type="CDD" id="cd18787">
    <property type="entry name" value="SF2_C_DEAD"/>
    <property type="match status" value="1"/>
</dbReference>
<feature type="region of interest" description="Disordered" evidence="8">
    <location>
        <begin position="727"/>
        <end position="766"/>
    </location>
</feature>
<dbReference type="Gene3D" id="3.40.50.300">
    <property type="entry name" value="P-loop containing nucleotide triphosphate hydrolases"/>
    <property type="match status" value="3"/>
</dbReference>
<evidence type="ECO:0000256" key="5">
    <source>
        <dbReference type="ARBA" id="ARBA00022840"/>
    </source>
</evidence>
<dbReference type="GO" id="GO:0003724">
    <property type="term" value="F:RNA helicase activity"/>
    <property type="evidence" value="ECO:0007669"/>
    <property type="project" value="UniProtKB-EC"/>
</dbReference>
<dbReference type="InterPro" id="IPR011545">
    <property type="entry name" value="DEAD/DEAH_box_helicase_dom"/>
</dbReference>
<evidence type="ECO:0000313" key="12">
    <source>
        <dbReference type="EnsemblMetazoa" id="XP_030838950"/>
    </source>
</evidence>
<feature type="region of interest" description="Disordered" evidence="8">
    <location>
        <begin position="154"/>
        <end position="244"/>
    </location>
</feature>
<evidence type="ECO:0000256" key="7">
    <source>
        <dbReference type="RuleBase" id="RU000492"/>
    </source>
</evidence>
<dbReference type="SMART" id="SM00487">
    <property type="entry name" value="DEXDc"/>
    <property type="match status" value="1"/>
</dbReference>
<dbReference type="GO" id="GO:0005524">
    <property type="term" value="F:ATP binding"/>
    <property type="evidence" value="ECO:0007669"/>
    <property type="project" value="UniProtKB-KW"/>
</dbReference>
<dbReference type="InterPro" id="IPR050079">
    <property type="entry name" value="DEAD_box_RNA_helicase"/>
</dbReference>
<keyword evidence="13" id="KW-1185">Reference proteome</keyword>
<keyword evidence="5 7" id="KW-0067">ATP-binding</keyword>
<dbReference type="EC" id="3.6.4.13" evidence="1"/>
<feature type="domain" description="DEAD-box RNA helicase Q" evidence="11">
    <location>
        <begin position="80"/>
        <end position="108"/>
    </location>
</feature>
<feature type="region of interest" description="Disordered" evidence="8">
    <location>
        <begin position="1"/>
        <end position="76"/>
    </location>
</feature>
<dbReference type="InterPro" id="IPR000629">
    <property type="entry name" value="RNA-helicase_DEAD-box_CS"/>
</dbReference>
<name>A0A7M7NQ49_STRPU</name>
<dbReference type="CDD" id="cd17946">
    <property type="entry name" value="DEADc_DDX24"/>
    <property type="match status" value="1"/>
</dbReference>
<keyword evidence="4 7" id="KW-0347">Helicase</keyword>
<feature type="domain" description="Helicase C-terminal" evidence="10">
    <location>
        <begin position="464"/>
        <end position="623"/>
    </location>
</feature>
<dbReference type="PROSITE" id="PS00039">
    <property type="entry name" value="DEAD_ATP_HELICASE"/>
    <property type="match status" value="1"/>
</dbReference>
<evidence type="ECO:0000259" key="10">
    <source>
        <dbReference type="PROSITE" id="PS51194"/>
    </source>
</evidence>
<dbReference type="OrthoDB" id="4310724at2759"/>
<dbReference type="InterPro" id="IPR001650">
    <property type="entry name" value="Helicase_C-like"/>
</dbReference>
<evidence type="ECO:0000256" key="4">
    <source>
        <dbReference type="ARBA" id="ARBA00022806"/>
    </source>
</evidence>
<feature type="domain" description="Helicase ATP-binding" evidence="9">
    <location>
        <begin position="112"/>
        <end position="430"/>
    </location>
</feature>
<evidence type="ECO:0000313" key="13">
    <source>
        <dbReference type="Proteomes" id="UP000007110"/>
    </source>
</evidence>
<feature type="compositionally biased region" description="Acidic residues" evidence="8">
    <location>
        <begin position="209"/>
        <end position="244"/>
    </location>
</feature>
<dbReference type="PANTHER" id="PTHR47959:SF24">
    <property type="entry name" value="ATP-DEPENDENT RNA HELICASE"/>
    <property type="match status" value="1"/>
</dbReference>
<feature type="compositionally biased region" description="Basic residues" evidence="8">
    <location>
        <begin position="19"/>
        <end position="42"/>
    </location>
</feature>
<dbReference type="InterPro" id="IPR014001">
    <property type="entry name" value="Helicase_ATP-bd"/>
</dbReference>
<sequence>MKDTLQSKEVELEASPGKSRIRKRKSGKQKLREMRAKRKRRKSEQEREEAEAEKTDPKDSLDEYGEDTAGEKISSEVSMSTWDTLSIPTVVHESLQTMGFASPTPIQAGCIPAAINEGKDIVGAAETGSGKTLAFGIPLIYRILQHEAALASGSTSVATADPTEDESGQDGLEGEAKDEGSEQDDEEGMEDDERDGDDPSMMMTGMEANEGDDDLSDDDVDVDDDIDDSDDDVEDDDSDDDDGEQVDMQKLKTQMKCVDVVDNIADEDWLKAGLPLTSTPAGGLDQEKKLFGLVLTPTRELAVQVKNHLVAAAKKTNIKVAVVVGGMSAEKQKRVLKKRPDIIVGTPGRLWELYQLGEPHLASLPDVKCLIIDEADRMVEKGHYAELSEILDILNTSEQRSSRQTFVFSATLSLIHLGPLRKSLKKAYKQDKKDKLDSVMAKIGIKEDAEVVDLTKREGTASSLLESKIVCAVEEKDIYLFYFLRQYPGRTLVFTNSIDCIRRLASILTLLDCKPLPLHSSMHQKQRLKNLERFTGNPKGLLLATDVAARGLDIPDIEHVIHYQVPRTSESYVHRSGRTARQAKVGLSVTLVSPNEMNFYRRLCKTLNREEIPSFPVEHSYYQAVNERVELARDIDKLEHVSNKKKHQNDWFVRAAKELDVDVDEHLNLHNMGDSSEQKQFNKKLRIMRGTLKALLKRRIFAAGYSQRYLTANGKFQSPFSQATVGSHEAFSKMKARMKKDKADDSKEKDKKRKKFKRMGRYQTKK</sequence>
<dbReference type="PROSITE" id="PS51195">
    <property type="entry name" value="Q_MOTIF"/>
    <property type="match status" value="1"/>
</dbReference>
<dbReference type="PANTHER" id="PTHR47959">
    <property type="entry name" value="ATP-DEPENDENT RNA HELICASE RHLE-RELATED"/>
    <property type="match status" value="1"/>
</dbReference>
<dbReference type="InParanoid" id="A0A7M7NQ49"/>
<evidence type="ECO:0000256" key="8">
    <source>
        <dbReference type="SAM" id="MobiDB-lite"/>
    </source>
</evidence>
<evidence type="ECO:0000256" key="2">
    <source>
        <dbReference type="ARBA" id="ARBA00022741"/>
    </source>
</evidence>
<dbReference type="GO" id="GO:0016787">
    <property type="term" value="F:hydrolase activity"/>
    <property type="evidence" value="ECO:0007669"/>
    <property type="project" value="UniProtKB-KW"/>
</dbReference>
<comment type="similarity">
    <text evidence="7">Belongs to the DEAD box helicase family.</text>
</comment>
<keyword evidence="3 7" id="KW-0378">Hydrolase</keyword>
<dbReference type="EnsemblMetazoa" id="XM_030983090">
    <property type="protein sequence ID" value="XP_030838950"/>
    <property type="gene ID" value="LOC578876"/>
</dbReference>